<sequence>MTPAPSQSYKGLSPTGYQSIQPPASYINGHIFFQPTDIRSVMEYSNNNFPKHPVASAQTMHHPRSKEYFLHLPDLICAGTHHVYHREGPKTLFSVHVLPLEALGVIEWKHPDVDRQLLRYEAAVEEYLTKKKKRRGEDDDASNKRNFSEPVIFVEQQPILLEQPFLQSPAQMYPPGTSLDTMVTVEALQQQIIVLNKQIKTLKEEASRRDHQCM</sequence>
<comment type="caution">
    <text evidence="1">The sequence shown here is derived from an EMBL/GenBank/DDBJ whole genome shotgun (WGS) entry which is preliminary data.</text>
</comment>
<reference evidence="1 2" key="1">
    <citation type="journal article" date="2019" name="Sci. Rep.">
        <title>Orb-weaving spider Araneus ventricosus genome elucidates the spidroin gene catalogue.</title>
        <authorList>
            <person name="Kono N."/>
            <person name="Nakamura H."/>
            <person name="Ohtoshi R."/>
            <person name="Moran D.A.P."/>
            <person name="Shinohara A."/>
            <person name="Yoshida Y."/>
            <person name="Fujiwara M."/>
            <person name="Mori M."/>
            <person name="Tomita M."/>
            <person name="Arakawa K."/>
        </authorList>
    </citation>
    <scope>NUCLEOTIDE SEQUENCE [LARGE SCALE GENOMIC DNA]</scope>
</reference>
<accession>A0A4Y2VX87</accession>
<organism evidence="1 2">
    <name type="scientific">Araneus ventricosus</name>
    <name type="common">Orbweaver spider</name>
    <name type="synonym">Epeira ventricosa</name>
    <dbReference type="NCBI Taxonomy" id="182803"/>
    <lineage>
        <taxon>Eukaryota</taxon>
        <taxon>Metazoa</taxon>
        <taxon>Ecdysozoa</taxon>
        <taxon>Arthropoda</taxon>
        <taxon>Chelicerata</taxon>
        <taxon>Arachnida</taxon>
        <taxon>Araneae</taxon>
        <taxon>Araneomorphae</taxon>
        <taxon>Entelegynae</taxon>
        <taxon>Araneoidea</taxon>
        <taxon>Araneidae</taxon>
        <taxon>Araneus</taxon>
    </lineage>
</organism>
<gene>
    <name evidence="1" type="ORF">AVEN_198791_1</name>
</gene>
<evidence type="ECO:0000313" key="2">
    <source>
        <dbReference type="Proteomes" id="UP000499080"/>
    </source>
</evidence>
<protein>
    <submittedName>
        <fullName evidence="1">Uncharacterized protein</fullName>
    </submittedName>
</protein>
<dbReference type="AlphaFoldDB" id="A0A4Y2VX87"/>
<keyword evidence="2" id="KW-1185">Reference proteome</keyword>
<evidence type="ECO:0000313" key="1">
    <source>
        <dbReference type="EMBL" id="GBO30033.1"/>
    </source>
</evidence>
<name>A0A4Y2VX87_ARAVE</name>
<dbReference type="Proteomes" id="UP000499080">
    <property type="component" value="Unassembled WGS sequence"/>
</dbReference>
<proteinExistence type="predicted"/>
<dbReference type="EMBL" id="BGPR01053233">
    <property type="protein sequence ID" value="GBO30033.1"/>
    <property type="molecule type" value="Genomic_DNA"/>
</dbReference>